<feature type="region of interest" description="Disordered" evidence="1">
    <location>
        <begin position="80"/>
        <end position="167"/>
    </location>
</feature>
<name>A0A8J9VN41_9NEOP</name>
<dbReference type="Proteomes" id="UP000838878">
    <property type="component" value="Chromosome 3"/>
</dbReference>
<dbReference type="EMBL" id="OV170223">
    <property type="protein sequence ID" value="CAH0723160.1"/>
    <property type="molecule type" value="Genomic_DNA"/>
</dbReference>
<evidence type="ECO:0000313" key="2">
    <source>
        <dbReference type="EMBL" id="CAH0723160.1"/>
    </source>
</evidence>
<proteinExistence type="predicted"/>
<feature type="compositionally biased region" description="Basic and acidic residues" evidence="1">
    <location>
        <begin position="121"/>
        <end position="130"/>
    </location>
</feature>
<feature type="non-terminal residue" evidence="2">
    <location>
        <position position="167"/>
    </location>
</feature>
<feature type="region of interest" description="Disordered" evidence="1">
    <location>
        <begin position="1"/>
        <end position="21"/>
    </location>
</feature>
<evidence type="ECO:0000313" key="3">
    <source>
        <dbReference type="Proteomes" id="UP000838878"/>
    </source>
</evidence>
<dbReference type="AlphaFoldDB" id="A0A8J9VN41"/>
<evidence type="ECO:0000256" key="1">
    <source>
        <dbReference type="SAM" id="MobiDB-lite"/>
    </source>
</evidence>
<dbReference type="OrthoDB" id="427960at2759"/>
<protein>
    <submittedName>
        <fullName evidence="2">Uncharacterized protein</fullName>
    </submittedName>
</protein>
<accession>A0A8J9VN41</accession>
<reference evidence="2" key="1">
    <citation type="submission" date="2021-12" db="EMBL/GenBank/DDBJ databases">
        <authorList>
            <person name="Martin H S."/>
        </authorList>
    </citation>
    <scope>NUCLEOTIDE SEQUENCE</scope>
</reference>
<gene>
    <name evidence="2" type="ORF">BINO364_LOCUS9027</name>
</gene>
<organism evidence="2 3">
    <name type="scientific">Brenthis ino</name>
    <name type="common">lesser marbled fritillary</name>
    <dbReference type="NCBI Taxonomy" id="405034"/>
    <lineage>
        <taxon>Eukaryota</taxon>
        <taxon>Metazoa</taxon>
        <taxon>Ecdysozoa</taxon>
        <taxon>Arthropoda</taxon>
        <taxon>Hexapoda</taxon>
        <taxon>Insecta</taxon>
        <taxon>Pterygota</taxon>
        <taxon>Neoptera</taxon>
        <taxon>Endopterygota</taxon>
        <taxon>Lepidoptera</taxon>
        <taxon>Glossata</taxon>
        <taxon>Ditrysia</taxon>
        <taxon>Papilionoidea</taxon>
        <taxon>Nymphalidae</taxon>
        <taxon>Heliconiinae</taxon>
        <taxon>Argynnini</taxon>
        <taxon>Brenthis</taxon>
    </lineage>
</organism>
<sequence>MNRVRTAPLPQLPPTNVEPSTDIAALRRELALLKEQQERSGSAPFNAEELVRSIMGQVGTMVSAHFEGLEARLLPEQRVQPPLPADAARESGVPATTLMAPANSGMKGRKKKSKKTSPKRAQTDAPKEVEPPPPAPSNAEGWNLVAKRGAKRKERRQDKKSVQKPNT</sequence>
<keyword evidence="3" id="KW-1185">Reference proteome</keyword>
<feature type="compositionally biased region" description="Basic residues" evidence="1">
    <location>
        <begin position="107"/>
        <end position="118"/>
    </location>
</feature>